<dbReference type="Gene3D" id="1.10.287.100">
    <property type="match status" value="1"/>
</dbReference>
<dbReference type="Proteomes" id="UP000282460">
    <property type="component" value="Unassembled WGS sequence"/>
</dbReference>
<dbReference type="Gene3D" id="3.40.50.10900">
    <property type="entry name" value="PAC-like subunit"/>
    <property type="match status" value="1"/>
</dbReference>
<name>A0A3L7J6R5_9MICO</name>
<comment type="caution">
    <text evidence="2">The sequence shown here is derived from an EMBL/GenBank/DDBJ whole genome shotgun (WGS) entry which is preliminary data.</text>
</comment>
<dbReference type="Pfam" id="PF09754">
    <property type="entry name" value="PAC2"/>
    <property type="match status" value="1"/>
</dbReference>
<dbReference type="InterPro" id="IPR008492">
    <property type="entry name" value="Rv2714-like"/>
</dbReference>
<dbReference type="SUPFAM" id="SSF159659">
    <property type="entry name" value="Cgl1923-like"/>
    <property type="match status" value="1"/>
</dbReference>
<accession>A0A3L7J6R5</accession>
<reference evidence="2 3" key="1">
    <citation type="submission" date="2018-10" db="EMBL/GenBank/DDBJ databases">
        <authorList>
            <person name="Li J."/>
        </authorList>
    </citation>
    <scope>NUCLEOTIDE SEQUENCE [LARGE SCALE GENOMIC DNA]</scope>
    <source>
        <strain evidence="2 3">ZD1-4</strain>
    </source>
</reference>
<gene>
    <name evidence="2" type="ORF">D9V28_04235</name>
</gene>
<dbReference type="EMBL" id="RCWJ01000001">
    <property type="protein sequence ID" value="RLQ86055.1"/>
    <property type="molecule type" value="Genomic_DNA"/>
</dbReference>
<dbReference type="OrthoDB" id="3733464at2"/>
<organism evidence="2 3">
    <name type="scientific">Mycetocola zhadangensis</name>
    <dbReference type="NCBI Taxonomy" id="1164595"/>
    <lineage>
        <taxon>Bacteria</taxon>
        <taxon>Bacillati</taxon>
        <taxon>Actinomycetota</taxon>
        <taxon>Actinomycetes</taxon>
        <taxon>Micrococcales</taxon>
        <taxon>Microbacteriaceae</taxon>
        <taxon>Mycetocola</taxon>
    </lineage>
</organism>
<evidence type="ECO:0000313" key="3">
    <source>
        <dbReference type="Proteomes" id="UP000282460"/>
    </source>
</evidence>
<keyword evidence="3" id="KW-1185">Reference proteome</keyword>
<evidence type="ECO:0000313" key="2">
    <source>
        <dbReference type="EMBL" id="RLQ86055.1"/>
    </source>
</evidence>
<dbReference type="PIRSF" id="PIRSF028754">
    <property type="entry name" value="UCP028754"/>
    <property type="match status" value="1"/>
</dbReference>
<dbReference type="InterPro" id="IPR019151">
    <property type="entry name" value="Proteasome_assmbl_chaperone_2"/>
</dbReference>
<protein>
    <submittedName>
        <fullName evidence="2">PAC2 family protein</fullName>
    </submittedName>
</protein>
<dbReference type="AlphaFoldDB" id="A0A3L7J6R5"/>
<dbReference type="RefSeq" id="WP_121658414.1">
    <property type="nucleotide sequence ID" value="NZ_BMEK01000001.1"/>
</dbReference>
<sequence>MSVTGDLFELTPAASTVPAGLDLVIALTGFSDAGGAAGQFNEYSRQAVTSEPIAVFDNDLLLDYRARRPIIYFNEDRLTEYTPPLLQLSLAQDDLHQPFLMLTGYEPDFLWERFVRDVIGLIERFAVARTTWVHAIPMPVPHTRPIGVTVSGTRDDLIDAMSVWRPHTQVPSNVLHLLEYRLTELGADVAGFALLIPHYLADTEFPSAALATIDSISAATGLILPTDELREEGRDFVSRIDEQVQGNEELRRLVGTLEQRYDAYMENNALKSPLMDSDGVLPSADEIAAELEKFLAGRKGPDEGSGGSMGPGARS</sequence>
<feature type="region of interest" description="Disordered" evidence="1">
    <location>
        <begin position="295"/>
        <end position="315"/>
    </location>
</feature>
<dbReference type="InterPro" id="IPR038389">
    <property type="entry name" value="PSMG2_sf"/>
</dbReference>
<evidence type="ECO:0000256" key="1">
    <source>
        <dbReference type="SAM" id="MobiDB-lite"/>
    </source>
</evidence>
<feature type="compositionally biased region" description="Gly residues" evidence="1">
    <location>
        <begin position="303"/>
        <end position="315"/>
    </location>
</feature>
<proteinExistence type="predicted"/>